<dbReference type="InterPro" id="IPR036465">
    <property type="entry name" value="vWFA_dom_sf"/>
</dbReference>
<evidence type="ECO:0000256" key="4">
    <source>
        <dbReference type="ARBA" id="ARBA00023136"/>
    </source>
</evidence>
<dbReference type="InterPro" id="IPR011933">
    <property type="entry name" value="Double_TM_dom"/>
</dbReference>
<keyword evidence="1" id="KW-1003">Cell membrane</keyword>
<dbReference type="EMBL" id="UOGA01000137">
    <property type="protein sequence ID" value="VAX18783.1"/>
    <property type="molecule type" value="Genomic_DNA"/>
</dbReference>
<dbReference type="Pfam" id="PF00092">
    <property type="entry name" value="VWA"/>
    <property type="match status" value="1"/>
</dbReference>
<dbReference type="InterPro" id="IPR024163">
    <property type="entry name" value="Aerotolerance_reg_N"/>
</dbReference>
<dbReference type="PANTHER" id="PTHR22550">
    <property type="entry name" value="SPORE GERMINATION PROTEIN"/>
    <property type="match status" value="1"/>
</dbReference>
<feature type="transmembrane region" description="Helical" evidence="5">
    <location>
        <begin position="6"/>
        <end position="22"/>
    </location>
</feature>
<gene>
    <name evidence="7" type="ORF">MNBD_NITROSPINAE04-2484</name>
</gene>
<feature type="domain" description="VWFA" evidence="6">
    <location>
        <begin position="88"/>
        <end position="281"/>
    </location>
</feature>
<accession>A0A3B1C2I3</accession>
<dbReference type="PROSITE" id="PS50234">
    <property type="entry name" value="VWFA"/>
    <property type="match status" value="1"/>
</dbReference>
<evidence type="ECO:0000256" key="3">
    <source>
        <dbReference type="ARBA" id="ARBA00022989"/>
    </source>
</evidence>
<dbReference type="AlphaFoldDB" id="A0A3B1C2I3"/>
<reference evidence="7" key="1">
    <citation type="submission" date="2018-06" db="EMBL/GenBank/DDBJ databases">
        <authorList>
            <person name="Zhirakovskaya E."/>
        </authorList>
    </citation>
    <scope>NUCLEOTIDE SEQUENCE</scope>
</reference>
<dbReference type="PANTHER" id="PTHR22550:SF5">
    <property type="entry name" value="LEUCINE ZIPPER PROTEIN 4"/>
    <property type="match status" value="1"/>
</dbReference>
<protein>
    <submittedName>
        <fullName evidence="7">Aerotolerance protein BatA</fullName>
    </submittedName>
</protein>
<evidence type="ECO:0000259" key="6">
    <source>
        <dbReference type="PROSITE" id="PS50234"/>
    </source>
</evidence>
<sequence length="327" mass="36575">MRFADPWILLGLLILPVMLWLYRTRLKSAGARFPDTGMITRLVVYHRPKITPHISFTLRFFAVALIILALARPQTGYKEEEVTSRGIDIMLTLDLSSSMSSSDLKPNRLAAAKKVIGEFIQGRKNDRMGLVVFAAQGYTQCPLTLDYPVLLGFLENSYIGLIEDGTAIGMALATAANRLKDSQAKSKIAVLLTDGVNNRGAIDPVTAAKMAKAVGVKVYTIGVGKEGVFFQTVNDPRFGKRRVRTRTEIDETLLRQIAAATGGRYFRAENEEALAQIYQEIDKLEKTDIKTKVYVRHSDWFMWLLIPSIVLIMLEALIPLTPWRVMP</sequence>
<organism evidence="7">
    <name type="scientific">hydrothermal vent metagenome</name>
    <dbReference type="NCBI Taxonomy" id="652676"/>
    <lineage>
        <taxon>unclassified sequences</taxon>
        <taxon>metagenomes</taxon>
        <taxon>ecological metagenomes</taxon>
    </lineage>
</organism>
<dbReference type="Pfam" id="PF07584">
    <property type="entry name" value="BatA"/>
    <property type="match status" value="1"/>
</dbReference>
<proteinExistence type="predicted"/>
<evidence type="ECO:0000256" key="2">
    <source>
        <dbReference type="ARBA" id="ARBA00022692"/>
    </source>
</evidence>
<dbReference type="SMART" id="SM00327">
    <property type="entry name" value="VWA"/>
    <property type="match status" value="1"/>
</dbReference>
<evidence type="ECO:0000256" key="5">
    <source>
        <dbReference type="SAM" id="Phobius"/>
    </source>
</evidence>
<name>A0A3B1C2I3_9ZZZZ</name>
<feature type="transmembrane region" description="Helical" evidence="5">
    <location>
        <begin position="300"/>
        <end position="320"/>
    </location>
</feature>
<dbReference type="Gene3D" id="3.40.50.410">
    <property type="entry name" value="von Willebrand factor, type A domain"/>
    <property type="match status" value="1"/>
</dbReference>
<dbReference type="NCBIfam" id="TIGR02226">
    <property type="entry name" value="two_anch"/>
    <property type="match status" value="1"/>
</dbReference>
<dbReference type="InterPro" id="IPR033881">
    <property type="entry name" value="vWA_BatA_type"/>
</dbReference>
<dbReference type="CDD" id="cd01467">
    <property type="entry name" value="vWA_BatA_type"/>
    <property type="match status" value="1"/>
</dbReference>
<keyword evidence="3 5" id="KW-1133">Transmembrane helix</keyword>
<feature type="transmembrane region" description="Helical" evidence="5">
    <location>
        <begin position="50"/>
        <end position="71"/>
    </location>
</feature>
<dbReference type="InterPro" id="IPR050768">
    <property type="entry name" value="UPF0353/GerABKA_families"/>
</dbReference>
<dbReference type="SUPFAM" id="SSF53300">
    <property type="entry name" value="vWA-like"/>
    <property type="match status" value="1"/>
</dbReference>
<evidence type="ECO:0000256" key="1">
    <source>
        <dbReference type="ARBA" id="ARBA00022475"/>
    </source>
</evidence>
<evidence type="ECO:0000313" key="7">
    <source>
        <dbReference type="EMBL" id="VAX18783.1"/>
    </source>
</evidence>
<keyword evidence="2 5" id="KW-0812">Transmembrane</keyword>
<dbReference type="InterPro" id="IPR002035">
    <property type="entry name" value="VWF_A"/>
</dbReference>
<keyword evidence="4 5" id="KW-0472">Membrane</keyword>